<reference evidence="1 2" key="1">
    <citation type="submission" date="2020-06" db="EMBL/GenBank/DDBJ databases">
        <authorList>
            <person name="Connerton I.F."/>
        </authorList>
    </citation>
    <scope>NUCLEOTIDE SEQUENCE [LARGE SCALE GENOMIC DNA]</scope>
</reference>
<sequence length="67" mass="8154">MKHSIDRTIEVMRELYLLGLIQKDYRACVGIWYAMTGELKWHSLEWTTEKFDDEVENYKRKLTEEVN</sequence>
<protein>
    <submittedName>
        <fullName evidence="1">Uncharacterized protein</fullName>
    </submittedName>
</protein>
<name>A0A7G8AKE9_9CAUD</name>
<evidence type="ECO:0000313" key="2">
    <source>
        <dbReference type="Proteomes" id="UP000515915"/>
    </source>
</evidence>
<dbReference type="EMBL" id="MT700412">
    <property type="protein sequence ID" value="QNI20394.1"/>
    <property type="molecule type" value="Genomic_DNA"/>
</dbReference>
<keyword evidence="2" id="KW-1185">Reference proteome</keyword>
<accession>A0A7G8AKE9</accession>
<organism evidence="1 2">
    <name type="scientific">Bacillus phage 1_ICo-2020</name>
    <dbReference type="NCBI Taxonomy" id="2759272"/>
    <lineage>
        <taxon>Viruses</taxon>
        <taxon>Duplodnaviria</taxon>
        <taxon>Heunggongvirae</taxon>
        <taxon>Uroviricota</taxon>
        <taxon>Caudoviricetes</taxon>
        <taxon>Ehrlichviridae</taxon>
        <taxon>Suttonboningtonvirus</taxon>
        <taxon>Suttonboningtonvirus sv1ICo2020</taxon>
    </lineage>
</organism>
<dbReference type="Proteomes" id="UP000515915">
    <property type="component" value="Segment"/>
</dbReference>
<evidence type="ECO:0000313" key="1">
    <source>
        <dbReference type="EMBL" id="QNI20394.1"/>
    </source>
</evidence>
<proteinExistence type="predicted"/>